<gene>
    <name evidence="2" type="ordered locus">Fraau_2263</name>
</gene>
<proteinExistence type="predicted"/>
<keyword evidence="1" id="KW-0472">Membrane</keyword>
<reference evidence="2" key="1">
    <citation type="submission" date="2012-02" db="EMBL/GenBank/DDBJ databases">
        <title>The complete genome of Frateuria aurantia DSM 6220.</title>
        <authorList>
            <consortium name="US DOE Joint Genome Institute (JGI-PGF)"/>
            <person name="Lucas S."/>
            <person name="Copeland A."/>
            <person name="Lapidus A."/>
            <person name="Glavina del Rio T."/>
            <person name="Dalin E."/>
            <person name="Tice H."/>
            <person name="Bruce D."/>
            <person name="Goodwin L."/>
            <person name="Pitluck S."/>
            <person name="Peters L."/>
            <person name="Ovchinnikova G."/>
            <person name="Teshima H."/>
            <person name="Kyrpides N."/>
            <person name="Mavromatis K."/>
            <person name="Ivanova N."/>
            <person name="Brettin T."/>
            <person name="Detter J.C."/>
            <person name="Han C."/>
            <person name="Larimer F."/>
            <person name="Land M."/>
            <person name="Hauser L."/>
            <person name="Markowitz V."/>
            <person name="Cheng J.-F."/>
            <person name="Hugenholtz P."/>
            <person name="Woyke T."/>
            <person name="Wu D."/>
            <person name="Brambilla E."/>
            <person name="Klenk H.-P."/>
            <person name="Eisen J.A."/>
        </authorList>
    </citation>
    <scope>NUCLEOTIDE SEQUENCE</scope>
    <source>
        <strain evidence="2">DSM 6220</strain>
    </source>
</reference>
<protein>
    <submittedName>
        <fullName evidence="2">Uncharacterized protein</fullName>
    </submittedName>
</protein>
<accession>H8L560</accession>
<evidence type="ECO:0000313" key="3">
    <source>
        <dbReference type="Proteomes" id="UP000005234"/>
    </source>
</evidence>
<keyword evidence="1" id="KW-1133">Transmembrane helix</keyword>
<feature type="transmembrane region" description="Helical" evidence="1">
    <location>
        <begin position="58"/>
        <end position="81"/>
    </location>
</feature>
<dbReference type="Proteomes" id="UP000005234">
    <property type="component" value="Chromosome"/>
</dbReference>
<sequence>MTIILRILLVLSLTLVLSWLAYHRALFDALYSSKSWQATYIWLAARFRVIGPEQGDNLLMAMTLGLSWLLASAGVTLGSCAMRGCLRQRNREAD</sequence>
<name>H8L560_FRAAD</name>
<keyword evidence="3" id="KW-1185">Reference proteome</keyword>
<evidence type="ECO:0000313" key="2">
    <source>
        <dbReference type="EMBL" id="AFC86639.1"/>
    </source>
</evidence>
<keyword evidence="1" id="KW-0812">Transmembrane</keyword>
<dbReference type="EMBL" id="CP003350">
    <property type="protein sequence ID" value="AFC86639.1"/>
    <property type="molecule type" value="Genomic_DNA"/>
</dbReference>
<dbReference type="KEGG" id="fau:Fraau_2263"/>
<organism evidence="2 3">
    <name type="scientific">Frateuria aurantia (strain ATCC 33424 / DSM 6220 / KCTC 2777 / LMG 1558 / NBRC 3245 / NCIMB 13370)</name>
    <name type="common">Acetobacter aurantius</name>
    <dbReference type="NCBI Taxonomy" id="767434"/>
    <lineage>
        <taxon>Bacteria</taxon>
        <taxon>Pseudomonadati</taxon>
        <taxon>Pseudomonadota</taxon>
        <taxon>Gammaproteobacteria</taxon>
        <taxon>Lysobacterales</taxon>
        <taxon>Rhodanobacteraceae</taxon>
        <taxon>Frateuria</taxon>
    </lineage>
</organism>
<evidence type="ECO:0000256" key="1">
    <source>
        <dbReference type="SAM" id="Phobius"/>
    </source>
</evidence>
<dbReference type="HOGENOM" id="CLU_2381938_0_0_6"/>
<dbReference type="AlphaFoldDB" id="H8L560"/>